<reference evidence="2" key="1">
    <citation type="submission" date="2019-02" db="EMBL/GenBank/DDBJ databases">
        <authorList>
            <person name="Gruber-Vodicka R. H."/>
            <person name="Seah K. B. B."/>
        </authorList>
    </citation>
    <scope>NUCLEOTIDE SEQUENCE</scope>
    <source>
        <strain evidence="2">BECK_BZ123</strain>
    </source>
</reference>
<dbReference type="InterPro" id="IPR001036">
    <property type="entry name" value="Acrflvin-R"/>
</dbReference>
<proteinExistence type="predicted"/>
<protein>
    <submittedName>
        <fullName evidence="2">Multidrug efflux pump subunit AcrB</fullName>
    </submittedName>
</protein>
<feature type="transmembrane region" description="Helical" evidence="1">
    <location>
        <begin position="425"/>
        <end position="445"/>
    </location>
</feature>
<dbReference type="Pfam" id="PF00873">
    <property type="entry name" value="ACR_tran"/>
    <property type="match status" value="1"/>
</dbReference>
<keyword evidence="1" id="KW-0472">Membrane</keyword>
<dbReference type="PANTHER" id="PTHR32063">
    <property type="match status" value="1"/>
</dbReference>
<feature type="transmembrane region" description="Helical" evidence="1">
    <location>
        <begin position="975"/>
        <end position="994"/>
    </location>
</feature>
<name>A0A450Z826_9GAMM</name>
<organism evidence="2">
    <name type="scientific">Candidatus Kentrum sp. TC</name>
    <dbReference type="NCBI Taxonomy" id="2126339"/>
    <lineage>
        <taxon>Bacteria</taxon>
        <taxon>Pseudomonadati</taxon>
        <taxon>Pseudomonadota</taxon>
        <taxon>Gammaproteobacteria</taxon>
        <taxon>Candidatus Kentrum</taxon>
    </lineage>
</organism>
<dbReference type="GO" id="GO:0042910">
    <property type="term" value="F:xenobiotic transmembrane transporter activity"/>
    <property type="evidence" value="ECO:0007669"/>
    <property type="project" value="TreeGrafter"/>
</dbReference>
<gene>
    <name evidence="2" type="ORF">BECKTC1821D_GA0114238_108512</name>
</gene>
<keyword evidence="1" id="KW-0812">Transmembrane</keyword>
<feature type="transmembrane region" description="Helical" evidence="1">
    <location>
        <begin position="877"/>
        <end position="896"/>
    </location>
</feature>
<evidence type="ECO:0000313" key="2">
    <source>
        <dbReference type="EMBL" id="VFK49961.1"/>
    </source>
</evidence>
<feature type="transmembrane region" description="Helical" evidence="1">
    <location>
        <begin position="352"/>
        <end position="371"/>
    </location>
</feature>
<feature type="transmembrane region" description="Helical" evidence="1">
    <location>
        <begin position="383"/>
        <end position="405"/>
    </location>
</feature>
<feature type="transmembrane region" description="Helical" evidence="1">
    <location>
        <begin position="929"/>
        <end position="954"/>
    </location>
</feature>
<dbReference type="Gene3D" id="3.30.70.1440">
    <property type="entry name" value="Multidrug efflux transporter AcrB pore domain"/>
    <property type="match status" value="1"/>
</dbReference>
<dbReference type="Gene3D" id="3.30.70.1430">
    <property type="entry name" value="Multidrug efflux transporter AcrB pore domain"/>
    <property type="match status" value="2"/>
</dbReference>
<dbReference type="SUPFAM" id="SSF82693">
    <property type="entry name" value="Multidrug efflux transporter AcrB pore domain, PN1, PN2, PC1 and PC2 subdomains"/>
    <property type="match status" value="2"/>
</dbReference>
<feature type="transmembrane region" description="Helical" evidence="1">
    <location>
        <begin position="329"/>
        <end position="347"/>
    </location>
</feature>
<dbReference type="PANTHER" id="PTHR32063:SF33">
    <property type="entry name" value="RND SUPERFAMILY EFFLUX PUMP PERMEASE COMPONENT"/>
    <property type="match status" value="1"/>
</dbReference>
<keyword evidence="1" id="KW-1133">Transmembrane helix</keyword>
<dbReference type="EMBL" id="CAADFS010000085">
    <property type="protein sequence ID" value="VFK49961.1"/>
    <property type="molecule type" value="Genomic_DNA"/>
</dbReference>
<dbReference type="Gene3D" id="1.20.1640.10">
    <property type="entry name" value="Multidrug efflux transporter AcrB transmembrane domain"/>
    <property type="match status" value="2"/>
</dbReference>
<dbReference type="InterPro" id="IPR027463">
    <property type="entry name" value="AcrB_DN_DC_subdom"/>
</dbReference>
<accession>A0A450Z826</accession>
<dbReference type="GO" id="GO:0005886">
    <property type="term" value="C:plasma membrane"/>
    <property type="evidence" value="ECO:0007669"/>
    <property type="project" value="TreeGrafter"/>
</dbReference>
<dbReference type="SUPFAM" id="SSF82714">
    <property type="entry name" value="Multidrug efflux transporter AcrB TolC docking domain, DN and DC subdomains"/>
    <property type="match status" value="2"/>
</dbReference>
<dbReference type="Gene3D" id="3.30.70.1320">
    <property type="entry name" value="Multidrug efflux transporter AcrB pore domain like"/>
    <property type="match status" value="1"/>
</dbReference>
<dbReference type="Gene3D" id="3.30.2090.10">
    <property type="entry name" value="Multidrug efflux transporter AcrB TolC docking domain, DN and DC subdomains"/>
    <property type="match status" value="2"/>
</dbReference>
<feature type="transmembrane region" description="Helical" evidence="1">
    <location>
        <begin position="451"/>
        <end position="470"/>
    </location>
</feature>
<feature type="transmembrane region" description="Helical" evidence="1">
    <location>
        <begin position="1006"/>
        <end position="1032"/>
    </location>
</feature>
<dbReference type="AlphaFoldDB" id="A0A450Z826"/>
<feature type="transmembrane region" description="Helical" evidence="1">
    <location>
        <begin position="527"/>
        <end position="551"/>
    </location>
</feature>
<sequence>MIEWFTRNGVAANLLMVLILALGVHAVSSRIPLEVFPDIELDVVAISMVLRGATPVEVEEGIVVRVEEAISDLSGIERIISNANEGSASVRIEIEDGYNPREVLDDIKNRVDAINTFPTDAERPVYEVLRREREVIGVVISADLPERSLRELGERARDDLLTLPEATRVELSGVRPYEISIEIGQHALERFGIGFDDVVGAVRNASKDYPAGSLKTRRGEILLRTKGQAYVKEGFGRIAIISRLDGTRLTLADIAEIEDGFAEDPLYARFNGKPAVLLYVYRTGDKSALALARQVRDYVDGMRLRLPPGVAIDYWRDRSRIIKLRLNTLIDSALQGGILIFLLLTLFLRLSVAAWVCIGVPISFAGALAIMPELGVTLNIVSLFGFIIVLGIVVDDAIVTGENIYTHAKRGVDPLRAAIDGTREVAVPVTFGILTTIAAFAPLLFMEGRRAQIIAQIPLVVIPVLIFSLVESKLILPAHLRHIRMVKEGERSEGWLTGMRRRVADSLERGIRTFYRPLLVRALDHRVLTFSLFVGISFILLSFVLSGRYGFTFFPRVQSENARATLTMPEGTPVEITTRHVEWMLESARGLQEKYRDPVTQESVIRNILFLVGFESGTFVGGNQGAGVGRSHIGQVVLELVPPEERAITIATSQLVREWRRAIGPIPGAREIYFRAEIGRGGDPIDIQLMGDGFDALAAAAREVKARLSGYPGVFDIKDSFDTAREEIKLRLRPEAELLGLSVSDLGRQVRHAFFGAEAQRIQRGRDDVRVMVRYPLRERRSETNLAHMRVRTPSGVEVPFSEVVDVTEGVGFSTIRRVDRHRSIDVTADIDKKKTDVNRIVRDLEPFLADLKRRYPGVRYALEGELREQRESFASFRVGVGLVLFAIYALLAIPFRSYVQPIIVMGVIPFGIFGALLGHMIMGMNLSIMSVWGIMALIGVIVNDSLVLVDYINRQRWEGVSLMDAVRGGGMARFRPILLTSLTTFAGLTPLLLDESTQAQFLIPMAVSLGFGILYATLITLILVPVGYLLLEDVRAVSARGIRGGVKRIRASGGRSTIGVG</sequence>
<evidence type="ECO:0000256" key="1">
    <source>
        <dbReference type="SAM" id="Phobius"/>
    </source>
</evidence>
<dbReference type="PRINTS" id="PR00702">
    <property type="entry name" value="ACRIFLAVINRP"/>
</dbReference>
<dbReference type="SUPFAM" id="SSF82866">
    <property type="entry name" value="Multidrug efflux transporter AcrB transmembrane domain"/>
    <property type="match status" value="2"/>
</dbReference>
<feature type="transmembrane region" description="Helical" evidence="1">
    <location>
        <begin position="903"/>
        <end position="923"/>
    </location>
</feature>